<dbReference type="Proteomes" id="UP001207930">
    <property type="component" value="Unassembled WGS sequence"/>
</dbReference>
<dbReference type="EMBL" id="JAPDDS010000021">
    <property type="protein sequence ID" value="MCW1887683.1"/>
    <property type="molecule type" value="Genomic_DNA"/>
</dbReference>
<accession>A0ABT3FVR4</accession>
<organism evidence="1 2">
    <name type="scientific">Luteolibacter flavescens</name>
    <dbReference type="NCBI Taxonomy" id="1859460"/>
    <lineage>
        <taxon>Bacteria</taxon>
        <taxon>Pseudomonadati</taxon>
        <taxon>Verrucomicrobiota</taxon>
        <taxon>Verrucomicrobiia</taxon>
        <taxon>Verrucomicrobiales</taxon>
        <taxon>Verrucomicrobiaceae</taxon>
        <taxon>Luteolibacter</taxon>
    </lineage>
</organism>
<dbReference type="SUPFAM" id="SSF103084">
    <property type="entry name" value="Holliday junction resolvase RusA"/>
    <property type="match status" value="1"/>
</dbReference>
<evidence type="ECO:0000313" key="1">
    <source>
        <dbReference type="EMBL" id="MCW1887683.1"/>
    </source>
</evidence>
<sequence length="126" mass="14416">MSDPASAAPATMTIVLPIPSRKVTPNGRAGWRAKAKLVRKYRSLAFWRMLELLGGEKPPRPVAYSYRYHWGSNRRDDDNAIASGKAYLDGICEALKIDDRELRFRELIHEKDRTEPRMEVILHLAP</sequence>
<name>A0ABT3FVR4_9BACT</name>
<proteinExistence type="predicted"/>
<reference evidence="1 2" key="1">
    <citation type="submission" date="2022-10" db="EMBL/GenBank/DDBJ databases">
        <title>Luteolibacter flavescens strain MCCC 1K03193, whole genome shotgun sequencing project.</title>
        <authorList>
            <person name="Zhao G."/>
            <person name="Shen L."/>
        </authorList>
    </citation>
    <scope>NUCLEOTIDE SEQUENCE [LARGE SCALE GENOMIC DNA]</scope>
    <source>
        <strain evidence="1 2">MCCC 1K03193</strain>
    </source>
</reference>
<gene>
    <name evidence="1" type="ORF">OKA04_23300</name>
</gene>
<dbReference type="InterPro" id="IPR036614">
    <property type="entry name" value="RusA-like_sf"/>
</dbReference>
<protein>
    <submittedName>
        <fullName evidence="1">Uncharacterized protein</fullName>
    </submittedName>
</protein>
<evidence type="ECO:0000313" key="2">
    <source>
        <dbReference type="Proteomes" id="UP001207930"/>
    </source>
</evidence>
<comment type="caution">
    <text evidence="1">The sequence shown here is derived from an EMBL/GenBank/DDBJ whole genome shotgun (WGS) entry which is preliminary data.</text>
</comment>
<keyword evidence="2" id="KW-1185">Reference proteome</keyword>
<dbReference type="RefSeq" id="WP_264503640.1">
    <property type="nucleotide sequence ID" value="NZ_JAPDDS010000021.1"/>
</dbReference>
<dbReference type="Gene3D" id="3.30.1330.70">
    <property type="entry name" value="Holliday junction resolvase RusA"/>
    <property type="match status" value="1"/>
</dbReference>